<dbReference type="InterPro" id="IPR029034">
    <property type="entry name" value="Cystine-knot_cytokine"/>
</dbReference>
<keyword evidence="7" id="KW-1185">Reference proteome</keyword>
<dbReference type="PANTHER" id="PTHR23199:SF12">
    <property type="entry name" value="NEUROTROPHIN 1-RELATED"/>
    <property type="match status" value="1"/>
</dbReference>
<name>A0ABD2NEE6_9CUCU</name>
<dbReference type="Gene3D" id="2.10.90.10">
    <property type="entry name" value="Cystine-knot cytokines"/>
    <property type="match status" value="1"/>
</dbReference>
<dbReference type="Proteomes" id="UP001516400">
    <property type="component" value="Unassembled WGS sequence"/>
</dbReference>
<protein>
    <recommendedName>
        <fullName evidence="5">Spaetzle domain-containing protein</fullName>
    </recommendedName>
</protein>
<dbReference type="PANTHER" id="PTHR23199">
    <property type="entry name" value="NEUROTROPHIN 1-RELATED"/>
    <property type="match status" value="1"/>
</dbReference>
<proteinExistence type="predicted"/>
<comment type="caution">
    <text evidence="6">The sequence shown here is derived from an EMBL/GenBank/DDBJ whole genome shotgun (WGS) entry which is preliminary data.</text>
</comment>
<keyword evidence="1 4" id="KW-0732">Signal</keyword>
<feature type="signal peptide" evidence="4">
    <location>
        <begin position="1"/>
        <end position="21"/>
    </location>
</feature>
<organism evidence="6 7">
    <name type="scientific">Cryptolaemus montrouzieri</name>
    <dbReference type="NCBI Taxonomy" id="559131"/>
    <lineage>
        <taxon>Eukaryota</taxon>
        <taxon>Metazoa</taxon>
        <taxon>Ecdysozoa</taxon>
        <taxon>Arthropoda</taxon>
        <taxon>Hexapoda</taxon>
        <taxon>Insecta</taxon>
        <taxon>Pterygota</taxon>
        <taxon>Neoptera</taxon>
        <taxon>Endopterygota</taxon>
        <taxon>Coleoptera</taxon>
        <taxon>Polyphaga</taxon>
        <taxon>Cucujiformia</taxon>
        <taxon>Coccinelloidea</taxon>
        <taxon>Coccinellidae</taxon>
        <taxon>Scymninae</taxon>
        <taxon>Scymnini</taxon>
        <taxon>Cryptolaemus</taxon>
    </lineage>
</organism>
<dbReference type="Pfam" id="PF16077">
    <property type="entry name" value="Spaetzle"/>
    <property type="match status" value="1"/>
</dbReference>
<evidence type="ECO:0000259" key="5">
    <source>
        <dbReference type="Pfam" id="PF16077"/>
    </source>
</evidence>
<accession>A0ABD2NEE6</accession>
<sequence>MKNLDIYFILVIITFSTVCQARKRTLQRKPRKTQLKPDDPNEDCIGIECQSPSAYPGKYIDRLVRKKKLNTAFGQIFEPTSFFEMKFRSAFEDDDNDNGENVCPSKEITVFPTTAKDEDLKMRFIVNTKENKQGITYQICVSKESFIDKLLLNYYFFCKQNYSTVRLLYLTEDGNLEYGKFPVPSACVCSYKILKK</sequence>
<evidence type="ECO:0000256" key="3">
    <source>
        <dbReference type="ARBA" id="ARBA00023180"/>
    </source>
</evidence>
<dbReference type="AlphaFoldDB" id="A0ABD2NEE6"/>
<dbReference type="InterPro" id="IPR032104">
    <property type="entry name" value="Spaetzle"/>
</dbReference>
<reference evidence="6 7" key="1">
    <citation type="journal article" date="2021" name="BMC Biol.">
        <title>Horizontally acquired antibacterial genes associated with adaptive radiation of ladybird beetles.</title>
        <authorList>
            <person name="Li H.S."/>
            <person name="Tang X.F."/>
            <person name="Huang Y.H."/>
            <person name="Xu Z.Y."/>
            <person name="Chen M.L."/>
            <person name="Du X.Y."/>
            <person name="Qiu B.Y."/>
            <person name="Chen P.T."/>
            <person name="Zhang W."/>
            <person name="Slipinski A."/>
            <person name="Escalona H.E."/>
            <person name="Waterhouse R.M."/>
            <person name="Zwick A."/>
            <person name="Pang H."/>
        </authorList>
    </citation>
    <scope>NUCLEOTIDE SEQUENCE [LARGE SCALE GENOMIC DNA]</scope>
    <source>
        <strain evidence="6">SYSU2018</strain>
    </source>
</reference>
<feature type="domain" description="Spaetzle" evidence="5">
    <location>
        <begin position="101"/>
        <end position="190"/>
    </location>
</feature>
<dbReference type="GO" id="GO:0005615">
    <property type="term" value="C:extracellular space"/>
    <property type="evidence" value="ECO:0007669"/>
    <property type="project" value="UniProtKB-ARBA"/>
</dbReference>
<evidence type="ECO:0000256" key="1">
    <source>
        <dbReference type="ARBA" id="ARBA00022729"/>
    </source>
</evidence>
<keyword evidence="2" id="KW-1015">Disulfide bond</keyword>
<dbReference type="EMBL" id="JABFTP020000103">
    <property type="protein sequence ID" value="KAL3276974.1"/>
    <property type="molecule type" value="Genomic_DNA"/>
</dbReference>
<gene>
    <name evidence="6" type="ORF">HHI36_012336</name>
</gene>
<dbReference type="SUPFAM" id="SSF57501">
    <property type="entry name" value="Cystine-knot cytokines"/>
    <property type="match status" value="1"/>
</dbReference>
<evidence type="ECO:0000256" key="4">
    <source>
        <dbReference type="SAM" id="SignalP"/>
    </source>
</evidence>
<evidence type="ECO:0000256" key="2">
    <source>
        <dbReference type="ARBA" id="ARBA00023157"/>
    </source>
</evidence>
<feature type="chain" id="PRO_5044856089" description="Spaetzle domain-containing protein" evidence="4">
    <location>
        <begin position="22"/>
        <end position="196"/>
    </location>
</feature>
<keyword evidence="3" id="KW-0325">Glycoprotein</keyword>
<dbReference type="InterPro" id="IPR052444">
    <property type="entry name" value="Spz/Toll_ligand-like"/>
</dbReference>
<evidence type="ECO:0000313" key="6">
    <source>
        <dbReference type="EMBL" id="KAL3276974.1"/>
    </source>
</evidence>
<evidence type="ECO:0000313" key="7">
    <source>
        <dbReference type="Proteomes" id="UP001516400"/>
    </source>
</evidence>